<dbReference type="AlphaFoldDB" id="A0A3F3ITW4"/>
<evidence type="ECO:0000313" key="14">
    <source>
        <dbReference type="EMBL" id="MIV47266.1"/>
    </source>
</evidence>
<dbReference type="InterPro" id="IPR010129">
    <property type="entry name" value="T1SS_HlyD"/>
</dbReference>
<dbReference type="EMBL" id="AAACVH010000086">
    <property type="protein sequence ID" value="EAA8668488.1"/>
    <property type="molecule type" value="Genomic_DNA"/>
</dbReference>
<keyword evidence="5 9" id="KW-0997">Cell inner membrane</keyword>
<reference evidence="15" key="1">
    <citation type="submission" date="2016-09" db="EMBL/GenBank/DDBJ databases">
        <title>Whole genome sequencing of Salmonella enterica.</title>
        <authorList>
            <person name="Bell R."/>
        </authorList>
    </citation>
    <scope>NUCLEOTIDE SEQUENCE [LARGE SCALE GENOMIC DNA]</scope>
    <source>
        <strain evidence="15">CFSAN044929</strain>
    </source>
</reference>
<evidence type="ECO:0000313" key="12">
    <source>
        <dbReference type="EMBL" id="EAA8668488.1"/>
    </source>
</evidence>
<sequence length="443" mass="49779">MSAHISVPEDTYIDKTQQDERRFIRMGWLVVGAGLFGFFVWAGFAPLDKGVVSPGTVTISGNRKTIQAATSGIIRNIAVRDGDKIKAGDLLVQLNQVQAQALVDSLRDKYYTMLATEGRLLAERDGVSKVTYSPAFDMVKDKPRVAEIMALQTQLFNARRLSLKSETDGYKQAMDGVRFQLEGLQESRVNKEIQLTSLREQMSGIKQLTIDGYLPRNRYLELLRQFSEVNSSISEMTGRIGQLQKQLQEFRQRIDQRFADYQREVRTQLSQTQMDTNELYNKLEMASFDLSNTVITSPVDGTVVGLNIFTQGGTVEMGEHLMDIVPSEATLIVDSRLKVELIDKVHNGLPVDLMFTAFNQNRTPKIPGTVTLVSADRLVDKTNGEPYYQMQVTVTPEGMKMINSDNIRPGMPVDVFVKTGARSLLSYLFKPVLDRTHTSLTEE</sequence>
<dbReference type="InterPro" id="IPR058781">
    <property type="entry name" value="HH_AprE-like"/>
</dbReference>
<dbReference type="Proteomes" id="UP000839834">
    <property type="component" value="Unassembled WGS sequence"/>
</dbReference>
<accession>A0A3F3ITW4</accession>
<dbReference type="RefSeq" id="WP_070802632.1">
    <property type="nucleotide sequence ID" value="NZ_JBFNGL010000002.1"/>
</dbReference>
<evidence type="ECO:0000256" key="2">
    <source>
        <dbReference type="ARBA" id="ARBA00009477"/>
    </source>
</evidence>
<name>A0A3F3ITW4_SALER</name>
<proteinExistence type="inferred from homology"/>
<feature type="domain" description="AprE-like long alpha-helical hairpin" evidence="10">
    <location>
        <begin position="99"/>
        <end position="285"/>
    </location>
</feature>
<dbReference type="Gene3D" id="2.40.30.170">
    <property type="match status" value="1"/>
</dbReference>
<evidence type="ECO:0000259" key="11">
    <source>
        <dbReference type="Pfam" id="PF26002"/>
    </source>
</evidence>
<dbReference type="SUPFAM" id="SSF111369">
    <property type="entry name" value="HlyD-like secretion proteins"/>
    <property type="match status" value="1"/>
</dbReference>
<keyword evidence="6 9" id="KW-0812">Transmembrane</keyword>
<evidence type="ECO:0000256" key="6">
    <source>
        <dbReference type="ARBA" id="ARBA00022692"/>
    </source>
</evidence>
<dbReference type="PANTHER" id="PTHR30386:SF17">
    <property type="entry name" value="ALKALINE PROTEASE SECRETION PROTEIN APRE"/>
    <property type="match status" value="1"/>
</dbReference>
<feature type="domain" description="AprE-like beta-barrel" evidence="11">
    <location>
        <begin position="331"/>
        <end position="420"/>
    </location>
</feature>
<evidence type="ECO:0000256" key="9">
    <source>
        <dbReference type="RuleBase" id="RU365093"/>
    </source>
</evidence>
<feature type="transmembrane region" description="Helical" evidence="9">
    <location>
        <begin position="23"/>
        <end position="44"/>
    </location>
</feature>
<reference evidence="12" key="2">
    <citation type="submission" date="2018-08" db="EMBL/GenBank/DDBJ databases">
        <authorList>
            <consortium name="GenomeTrakr network: Whole genome sequencing for foodborne pathogen traceback"/>
        </authorList>
    </citation>
    <scope>NUCLEOTIDE SEQUENCE [LARGE SCALE GENOMIC DNA]</scope>
    <source>
        <strain evidence="14">CFSAN048114</strain>
        <strain evidence="13">FLUFL-1338</strain>
        <strain evidence="12">FLUFL-367</strain>
    </source>
</reference>
<gene>
    <name evidence="14" type="ORF">A7E06_28380</name>
    <name evidence="15" type="ORF">A7S51_21455</name>
    <name evidence="13" type="ORF">KO51_27275</name>
    <name evidence="12" type="ORF">NL99_27020</name>
</gene>
<dbReference type="PRINTS" id="PR01490">
    <property type="entry name" value="RTXTOXIND"/>
</dbReference>
<dbReference type="GO" id="GO:0005886">
    <property type="term" value="C:plasma membrane"/>
    <property type="evidence" value="ECO:0007669"/>
    <property type="project" value="UniProtKB-SubCell"/>
</dbReference>
<dbReference type="Gene3D" id="2.40.50.100">
    <property type="match status" value="1"/>
</dbReference>
<dbReference type="EMBL" id="RSMR01000061">
    <property type="protein sequence ID" value="MIK95059.1"/>
    <property type="molecule type" value="Genomic_DNA"/>
</dbReference>
<evidence type="ECO:0000256" key="1">
    <source>
        <dbReference type="ARBA" id="ARBA00004377"/>
    </source>
</evidence>
<dbReference type="PANTHER" id="PTHR30386">
    <property type="entry name" value="MEMBRANE FUSION SUBUNIT OF EMRAB-TOLC MULTIDRUG EFFLUX PUMP"/>
    <property type="match status" value="1"/>
</dbReference>
<comment type="caution">
    <text evidence="15">The sequence shown here is derived from an EMBL/GenBank/DDBJ whole genome shotgun (WGS) entry which is preliminary data.</text>
</comment>
<dbReference type="PROSITE" id="PS00543">
    <property type="entry name" value="HLYD_FAMILY"/>
    <property type="match status" value="1"/>
</dbReference>
<dbReference type="InterPro" id="IPR058982">
    <property type="entry name" value="Beta-barrel_AprE"/>
</dbReference>
<keyword evidence="3 9" id="KW-0813">Transport</keyword>
<evidence type="ECO:0000256" key="5">
    <source>
        <dbReference type="ARBA" id="ARBA00022519"/>
    </source>
</evidence>
<dbReference type="Pfam" id="PF26002">
    <property type="entry name" value="Beta-barrel_AprE"/>
    <property type="match status" value="1"/>
</dbReference>
<dbReference type="Proteomes" id="UP000839530">
    <property type="component" value="Unassembled WGS sequence"/>
</dbReference>
<evidence type="ECO:0000256" key="3">
    <source>
        <dbReference type="ARBA" id="ARBA00022448"/>
    </source>
</evidence>
<dbReference type="InterPro" id="IPR050739">
    <property type="entry name" value="MFP"/>
</dbReference>
<dbReference type="EMBL" id="RSUV01000044">
    <property type="protein sequence ID" value="MIV47266.1"/>
    <property type="molecule type" value="Genomic_DNA"/>
</dbReference>
<dbReference type="Proteomes" id="UP000866740">
    <property type="component" value="Unassembled WGS sequence"/>
</dbReference>
<comment type="subcellular location">
    <subcellularLocation>
        <location evidence="1 9">Cell inner membrane</location>
        <topology evidence="1 9">Single-pass membrane protein</topology>
    </subcellularLocation>
</comment>
<organism evidence="15">
    <name type="scientific">Salmonella enterica</name>
    <name type="common">Salmonella choleraesuis</name>
    <dbReference type="NCBI Taxonomy" id="28901"/>
    <lineage>
        <taxon>Bacteria</taxon>
        <taxon>Pseudomonadati</taxon>
        <taxon>Pseudomonadota</taxon>
        <taxon>Gammaproteobacteria</taxon>
        <taxon>Enterobacterales</taxon>
        <taxon>Enterobacteriaceae</taxon>
        <taxon>Salmonella</taxon>
    </lineage>
</organism>
<keyword evidence="4 9" id="KW-1003">Cell membrane</keyword>
<dbReference type="NCBIfam" id="TIGR01843">
    <property type="entry name" value="type_I_hlyD"/>
    <property type="match status" value="1"/>
</dbReference>
<evidence type="ECO:0000256" key="4">
    <source>
        <dbReference type="ARBA" id="ARBA00022475"/>
    </source>
</evidence>
<dbReference type="GO" id="GO:0009306">
    <property type="term" value="P:protein secretion"/>
    <property type="evidence" value="ECO:0007669"/>
    <property type="project" value="InterPro"/>
</dbReference>
<dbReference type="Pfam" id="PF25994">
    <property type="entry name" value="HH_AprE"/>
    <property type="match status" value="1"/>
</dbReference>
<evidence type="ECO:0000256" key="8">
    <source>
        <dbReference type="ARBA" id="ARBA00023136"/>
    </source>
</evidence>
<comment type="similarity">
    <text evidence="2 9">Belongs to the membrane fusion protein (MFP) (TC 8.A.1) family.</text>
</comment>
<evidence type="ECO:0000313" key="13">
    <source>
        <dbReference type="EMBL" id="MIK95059.1"/>
    </source>
</evidence>
<evidence type="ECO:0000259" key="10">
    <source>
        <dbReference type="Pfam" id="PF25994"/>
    </source>
</evidence>
<evidence type="ECO:0000256" key="7">
    <source>
        <dbReference type="ARBA" id="ARBA00022989"/>
    </source>
</evidence>
<evidence type="ECO:0000313" key="15">
    <source>
        <dbReference type="EMBL" id="OHJ48449.1"/>
    </source>
</evidence>
<keyword evidence="7 9" id="KW-1133">Transmembrane helix</keyword>
<keyword evidence="8 9" id="KW-0472">Membrane</keyword>
<dbReference type="EMBL" id="MLTE01000017">
    <property type="protein sequence ID" value="OHJ48449.1"/>
    <property type="molecule type" value="Genomic_DNA"/>
</dbReference>
<dbReference type="InterPro" id="IPR006144">
    <property type="entry name" value="Secretion_HlyD_CS"/>
</dbReference>
<protein>
    <recommendedName>
        <fullName evidence="9">Membrane fusion protein (MFP) family protein</fullName>
    </recommendedName>
</protein>
<dbReference type="Proteomes" id="UP000885283">
    <property type="component" value="Unassembled WGS sequence"/>
</dbReference>